<dbReference type="Pfam" id="PF13676">
    <property type="entry name" value="TIR_2"/>
    <property type="match status" value="1"/>
</dbReference>
<feature type="domain" description="DUF7779" evidence="4">
    <location>
        <begin position="731"/>
        <end position="819"/>
    </location>
</feature>
<feature type="region of interest" description="Disordered" evidence="1">
    <location>
        <begin position="1331"/>
        <end position="1354"/>
    </location>
</feature>
<evidence type="ECO:0000259" key="2">
    <source>
        <dbReference type="Pfam" id="PF00931"/>
    </source>
</evidence>
<dbReference type="Pfam" id="PF13424">
    <property type="entry name" value="TPR_12"/>
    <property type="match status" value="3"/>
</dbReference>
<sequence>MSSPDEQDGRAGRIVTFYSYKGGTGRTMALANAAWILAANGKRVLAVDWDLEAPGLHRFFHPFLDPATVSATTGVIDMLQKYTWAVTRDADPEERSEEVRLDHARIQRHAVSLDWAFPEPGTLDLVSAGRQDRKYSATVSTFDWDHFYDELDGGLFFDALREDMRQNYDYVLIDSRTGLSDIADVCTAHLPDVLVDCFTLSDQSIDGAAAVAHDIRDRYRRRRIRILPVPMRIDEGEKEKADAGRALARAKFNGFPSGMTEDELTRYWGSVEVPYRPYYAYEETLATFGDEAGNATSLLAAFERLTGVISDRAVIGLPRMPEEVREGVTAKFTRPRLALPADLHLSYVSEDRMWADWITFLLSRAGFKVSRRYVGCEGDGAEKPADRTVFVLSPAFQRSARARQVWDAALRGDLSGRRQVVAVRVGDLRPAPTFGERPSVDLVRTNEKSAASALLRALGKPPLPADLTDEAALRDARFPDTVPKFWNVSPRNSSFTGRSALLEKLRDGLGSSNSGGSSAPHALYGLAGVGKTQIALEYVHRFAADYDLVWWIPSEQNELVVSSLNDLARKLNLRVGDDAAQNAQEVRDHLRQSSSALRWLLVFDNADEPKEVEKHFPGGAGHVLVTSRNQTWLQFGEVLEIDPFRREESIEHLLRRAAGLATEDADRVAAAVGDLPLALDQAGAWLAETGTPVDAYLTELEHQAARVLSLSQPAIYPEPVGATWNVSIQRLNERSPAAVRLLQLCAFFAAEPISAELLYGDEMMSALSELDPSLQEKMVLGRVIREIGRFALAKVDRRTESIQVHRLVQSVIRSQLSARDQEDAQHVVHRILAGARPSGDEPIDDPKNQPAFAAIWPHLEASKAHTCDEPKTRQLLIDRVRYLWKFGYLNDAHSFGGELKELWEGQLTESRSRIAGLEKQEPAEQTPVGEPNGTADPQAPRTLVEEKRYATELQTQLLHLRFHIANVLRSLGKYVEAEELGSDTLRQQRVLLKAGHPHILMTASGLATDLGSIGRFEAALELATEAYDGFKEHYGEDYRRTLSANNNRAVCLRLLGRYAEALEVDQEIYDLRRNDVGAEHPHTLISITNLGRDLREMGQYERSISLLSSSYESYKRQFGEVYPETLRSAKSLAVSLRKAGRVDEARALTLQTQEHYRLRGTPASTPDVLDCNLNYATDLYATGAREEALKLAQDTVRQYRSAPGERHPATLAGVNNLGIFLRGSREVSRARALLEKNFGTLREVLGDRHPYTLACAVNLANVLAELNELREAEELERLAVAGFQPTLGHEHPDTIVSRANLGVTLKSLGRIPEAEQLQESSHTEFARMLGESHPHTVSVREGNRIHRDLEPPAV</sequence>
<dbReference type="NCBIfam" id="NF047398">
    <property type="entry name" value="AAA_KGGVGR"/>
    <property type="match status" value="1"/>
</dbReference>
<dbReference type="Pfam" id="PF13374">
    <property type="entry name" value="TPR_10"/>
    <property type="match status" value="1"/>
</dbReference>
<dbReference type="InterPro" id="IPR000157">
    <property type="entry name" value="TIR_dom"/>
</dbReference>
<dbReference type="SUPFAM" id="SSF52540">
    <property type="entry name" value="P-loop containing nucleoside triphosphate hydrolases"/>
    <property type="match status" value="2"/>
</dbReference>
<dbReference type="RefSeq" id="WP_380846387.1">
    <property type="nucleotide sequence ID" value="NZ_JBHSKM010000002.1"/>
</dbReference>
<accession>A0ABW0CCE4</accession>
<dbReference type="Gene3D" id="1.25.40.10">
    <property type="entry name" value="Tetratricopeptide repeat domain"/>
    <property type="match status" value="2"/>
</dbReference>
<reference evidence="6" key="1">
    <citation type="journal article" date="2019" name="Int. J. Syst. Evol. Microbiol.">
        <title>The Global Catalogue of Microorganisms (GCM) 10K type strain sequencing project: providing services to taxonomists for standard genome sequencing and annotation.</title>
        <authorList>
            <consortium name="The Broad Institute Genomics Platform"/>
            <consortium name="The Broad Institute Genome Sequencing Center for Infectious Disease"/>
            <person name="Wu L."/>
            <person name="Ma J."/>
        </authorList>
    </citation>
    <scope>NUCLEOTIDE SEQUENCE [LARGE SCALE GENOMIC DNA]</scope>
    <source>
        <strain evidence="6">KCTC 42586</strain>
    </source>
</reference>
<gene>
    <name evidence="5" type="primary">fxsT</name>
    <name evidence="5" type="ORF">ACFPQ9_03700</name>
</gene>
<dbReference type="PANTHER" id="PTHR46082:SF6">
    <property type="entry name" value="AAA+ ATPASE DOMAIN-CONTAINING PROTEIN-RELATED"/>
    <property type="match status" value="1"/>
</dbReference>
<evidence type="ECO:0000259" key="4">
    <source>
        <dbReference type="Pfam" id="PF25000"/>
    </source>
</evidence>
<feature type="region of interest" description="Disordered" evidence="1">
    <location>
        <begin position="917"/>
        <end position="938"/>
    </location>
</feature>
<dbReference type="InterPro" id="IPR027417">
    <property type="entry name" value="P-loop_NTPase"/>
</dbReference>
<proteinExistence type="predicted"/>
<organism evidence="5 6">
    <name type="scientific">Streptomyces coerulescens</name>
    <dbReference type="NCBI Taxonomy" id="29304"/>
    <lineage>
        <taxon>Bacteria</taxon>
        <taxon>Bacillati</taxon>
        <taxon>Actinomycetota</taxon>
        <taxon>Actinomycetes</taxon>
        <taxon>Kitasatosporales</taxon>
        <taxon>Streptomycetaceae</taxon>
        <taxon>Streptomyces</taxon>
    </lineage>
</organism>
<feature type="domain" description="TIR" evidence="3">
    <location>
        <begin position="345"/>
        <end position="451"/>
    </location>
</feature>
<protein>
    <submittedName>
        <fullName evidence="5">FxSxx-COOH system tetratricopeptide repeat protein</fullName>
    </submittedName>
</protein>
<feature type="compositionally biased region" description="Basic and acidic residues" evidence="1">
    <location>
        <begin position="1341"/>
        <end position="1354"/>
    </location>
</feature>
<dbReference type="InterPro" id="IPR053137">
    <property type="entry name" value="NLR-like"/>
</dbReference>
<dbReference type="InterPro" id="IPR011990">
    <property type="entry name" value="TPR-like_helical_dom_sf"/>
</dbReference>
<dbReference type="InterPro" id="IPR002182">
    <property type="entry name" value="NB-ARC"/>
</dbReference>
<feature type="domain" description="NB-ARC" evidence="2">
    <location>
        <begin position="520"/>
        <end position="630"/>
    </location>
</feature>
<evidence type="ECO:0000256" key="1">
    <source>
        <dbReference type="SAM" id="MobiDB-lite"/>
    </source>
</evidence>
<dbReference type="EMBL" id="JBHSKM010000002">
    <property type="protein sequence ID" value="MFC5212932.1"/>
    <property type="molecule type" value="Genomic_DNA"/>
</dbReference>
<evidence type="ECO:0000313" key="6">
    <source>
        <dbReference type="Proteomes" id="UP001596263"/>
    </source>
</evidence>
<evidence type="ECO:0000259" key="3">
    <source>
        <dbReference type="Pfam" id="PF13676"/>
    </source>
</evidence>
<dbReference type="Proteomes" id="UP001596263">
    <property type="component" value="Unassembled WGS sequence"/>
</dbReference>
<dbReference type="InterPro" id="IPR035897">
    <property type="entry name" value="Toll_tir_struct_dom_sf"/>
</dbReference>
<dbReference type="Gene3D" id="3.40.50.300">
    <property type="entry name" value="P-loop containing nucleotide triphosphate hydrolases"/>
    <property type="match status" value="2"/>
</dbReference>
<dbReference type="Pfam" id="PF25000">
    <property type="entry name" value="DUF7779"/>
    <property type="match status" value="1"/>
</dbReference>
<dbReference type="PANTHER" id="PTHR46082">
    <property type="entry name" value="ATP/GTP-BINDING PROTEIN-RELATED"/>
    <property type="match status" value="1"/>
</dbReference>
<dbReference type="NCBIfam" id="NF040586">
    <property type="entry name" value="FxSxx_TPR"/>
    <property type="match status" value="1"/>
</dbReference>
<dbReference type="Pfam" id="PF00931">
    <property type="entry name" value="NB-ARC"/>
    <property type="match status" value="1"/>
</dbReference>
<dbReference type="InterPro" id="IPR056681">
    <property type="entry name" value="DUF7779"/>
</dbReference>
<comment type="caution">
    <text evidence="5">The sequence shown here is derived from an EMBL/GenBank/DDBJ whole genome shotgun (WGS) entry which is preliminary data.</text>
</comment>
<dbReference type="SUPFAM" id="SSF48452">
    <property type="entry name" value="TPR-like"/>
    <property type="match status" value="2"/>
</dbReference>
<name>A0ABW0CCE4_STRCD</name>
<evidence type="ECO:0000313" key="5">
    <source>
        <dbReference type="EMBL" id="MFC5212932.1"/>
    </source>
</evidence>
<keyword evidence="6" id="KW-1185">Reference proteome</keyword>
<dbReference type="SUPFAM" id="SSF52200">
    <property type="entry name" value="Toll/Interleukin receptor TIR domain"/>
    <property type="match status" value="1"/>
</dbReference>